<sequence length="160" mass="18131">MAASRSYLGRGNYLYFSGEREGPTATDLRFEFNEFDVWNVSSSPDFHKSVTGSRISKKSVPTTEKRGGVVRGTALSLPVDVPDWSMILKDELMENRRTLGDDDDFDDDRYGDEDRIPPHEYLARGRIASLSVHEGIGRTLKGRDLSRVRNAVWKKIGFED</sequence>
<evidence type="ECO:0008006" key="4">
    <source>
        <dbReference type="Google" id="ProtNLM"/>
    </source>
</evidence>
<dbReference type="Proteomes" id="UP001177003">
    <property type="component" value="Chromosome 1"/>
</dbReference>
<dbReference type="EMBL" id="OX465077">
    <property type="protein sequence ID" value="CAI9268496.1"/>
    <property type="molecule type" value="Genomic_DNA"/>
</dbReference>
<dbReference type="InterPro" id="IPR007608">
    <property type="entry name" value="Senescence_reg_S40"/>
</dbReference>
<keyword evidence="3" id="KW-1185">Reference proteome</keyword>
<evidence type="ECO:0000313" key="3">
    <source>
        <dbReference type="Proteomes" id="UP001177003"/>
    </source>
</evidence>
<reference evidence="2" key="1">
    <citation type="submission" date="2023-04" db="EMBL/GenBank/DDBJ databases">
        <authorList>
            <person name="Vijverberg K."/>
            <person name="Xiong W."/>
            <person name="Schranz E."/>
        </authorList>
    </citation>
    <scope>NUCLEOTIDE SEQUENCE</scope>
</reference>
<dbReference type="Pfam" id="PF04520">
    <property type="entry name" value="Senescence_reg"/>
    <property type="match status" value="1"/>
</dbReference>
<dbReference type="PANTHER" id="PTHR46525:SF21">
    <property type="entry name" value="SENESCENCE REGULATOR S40-RELATED"/>
    <property type="match status" value="1"/>
</dbReference>
<proteinExistence type="inferred from homology"/>
<evidence type="ECO:0000313" key="2">
    <source>
        <dbReference type="EMBL" id="CAI9268496.1"/>
    </source>
</evidence>
<dbReference type="AlphaFoldDB" id="A0AA35V0F1"/>
<evidence type="ECO:0000256" key="1">
    <source>
        <dbReference type="ARBA" id="ARBA00034773"/>
    </source>
</evidence>
<comment type="similarity">
    <text evidence="1">Belongs to the senescence regulator S40 family.</text>
</comment>
<protein>
    <recommendedName>
        <fullName evidence="4">Senescence regulator S40</fullName>
    </recommendedName>
</protein>
<accession>A0AA35V0F1</accession>
<dbReference type="GO" id="GO:0010150">
    <property type="term" value="P:leaf senescence"/>
    <property type="evidence" value="ECO:0007669"/>
    <property type="project" value="UniProtKB-ARBA"/>
</dbReference>
<dbReference type="PANTHER" id="PTHR46525">
    <property type="entry name" value="EMB|CAB72159.1"/>
    <property type="match status" value="1"/>
</dbReference>
<organism evidence="2 3">
    <name type="scientific">Lactuca saligna</name>
    <name type="common">Willowleaf lettuce</name>
    <dbReference type="NCBI Taxonomy" id="75948"/>
    <lineage>
        <taxon>Eukaryota</taxon>
        <taxon>Viridiplantae</taxon>
        <taxon>Streptophyta</taxon>
        <taxon>Embryophyta</taxon>
        <taxon>Tracheophyta</taxon>
        <taxon>Spermatophyta</taxon>
        <taxon>Magnoliopsida</taxon>
        <taxon>eudicotyledons</taxon>
        <taxon>Gunneridae</taxon>
        <taxon>Pentapetalae</taxon>
        <taxon>asterids</taxon>
        <taxon>campanulids</taxon>
        <taxon>Asterales</taxon>
        <taxon>Asteraceae</taxon>
        <taxon>Cichorioideae</taxon>
        <taxon>Cichorieae</taxon>
        <taxon>Lactucinae</taxon>
        <taxon>Lactuca</taxon>
    </lineage>
</organism>
<gene>
    <name evidence="2" type="ORF">LSALG_LOCUS8919</name>
</gene>
<name>A0AA35V0F1_LACSI</name>